<evidence type="ECO:0000256" key="1">
    <source>
        <dbReference type="ARBA" id="ARBA00004141"/>
    </source>
</evidence>
<dbReference type="InterPro" id="IPR001182">
    <property type="entry name" value="FtsW/RodA"/>
</dbReference>
<proteinExistence type="inferred from homology"/>
<evidence type="ECO:0000256" key="6">
    <source>
        <dbReference type="ARBA" id="ARBA00022984"/>
    </source>
</evidence>
<dbReference type="GO" id="GO:0005886">
    <property type="term" value="C:plasma membrane"/>
    <property type="evidence" value="ECO:0007669"/>
    <property type="project" value="TreeGrafter"/>
</dbReference>
<keyword evidence="4 17" id="KW-0812">Transmembrane</keyword>
<evidence type="ECO:0000256" key="7">
    <source>
        <dbReference type="ARBA" id="ARBA00022989"/>
    </source>
</evidence>
<feature type="transmembrane region" description="Helical" evidence="17">
    <location>
        <begin position="43"/>
        <end position="63"/>
    </location>
</feature>
<organism evidence="18 19">
    <name type="scientific">Psychroflexus halocasei</name>
    <dbReference type="NCBI Taxonomy" id="908615"/>
    <lineage>
        <taxon>Bacteria</taxon>
        <taxon>Pseudomonadati</taxon>
        <taxon>Bacteroidota</taxon>
        <taxon>Flavobacteriia</taxon>
        <taxon>Flavobacteriales</taxon>
        <taxon>Flavobacteriaceae</taxon>
        <taxon>Psychroflexus</taxon>
    </lineage>
</organism>
<dbReference type="EMBL" id="FNQF01000002">
    <property type="protein sequence ID" value="SDZ98823.1"/>
    <property type="molecule type" value="Genomic_DNA"/>
</dbReference>
<evidence type="ECO:0000256" key="8">
    <source>
        <dbReference type="ARBA" id="ARBA00023136"/>
    </source>
</evidence>
<evidence type="ECO:0000256" key="5">
    <source>
        <dbReference type="ARBA" id="ARBA00022960"/>
    </source>
</evidence>
<comment type="subcellular location">
    <subcellularLocation>
        <location evidence="1">Membrane</location>
        <topology evidence="1">Multi-pass membrane protein</topology>
    </subcellularLocation>
</comment>
<keyword evidence="2" id="KW-0328">Glycosyltransferase</keyword>
<dbReference type="Proteomes" id="UP000198820">
    <property type="component" value="Unassembled WGS sequence"/>
</dbReference>
<dbReference type="GO" id="GO:0008360">
    <property type="term" value="P:regulation of cell shape"/>
    <property type="evidence" value="ECO:0007669"/>
    <property type="project" value="UniProtKB-KW"/>
</dbReference>
<evidence type="ECO:0000256" key="15">
    <source>
        <dbReference type="ARBA" id="ARBA00049902"/>
    </source>
</evidence>
<evidence type="ECO:0000256" key="16">
    <source>
        <dbReference type="SAM" id="MobiDB-lite"/>
    </source>
</evidence>
<keyword evidence="18" id="KW-0131">Cell cycle</keyword>
<dbReference type="AlphaFoldDB" id="A0A1H3XHM5"/>
<feature type="transmembrane region" description="Helical" evidence="17">
    <location>
        <begin position="167"/>
        <end position="184"/>
    </location>
</feature>
<keyword evidence="6" id="KW-0573">Peptidoglycan synthesis</keyword>
<accession>A0A1H3XHM5</accession>
<evidence type="ECO:0000256" key="3">
    <source>
        <dbReference type="ARBA" id="ARBA00022679"/>
    </source>
</evidence>
<keyword evidence="3" id="KW-0808">Transferase</keyword>
<dbReference type="GO" id="GO:0009252">
    <property type="term" value="P:peptidoglycan biosynthetic process"/>
    <property type="evidence" value="ECO:0007669"/>
    <property type="project" value="UniProtKB-KW"/>
</dbReference>
<feature type="transmembrane region" description="Helical" evidence="17">
    <location>
        <begin position="191"/>
        <end position="210"/>
    </location>
</feature>
<feature type="transmembrane region" description="Helical" evidence="17">
    <location>
        <begin position="70"/>
        <end position="92"/>
    </location>
</feature>
<name>A0A1H3XHM5_9FLAO</name>
<gene>
    <name evidence="18" type="ORF">SAMN05421540_102365</name>
</gene>
<evidence type="ECO:0000313" key="19">
    <source>
        <dbReference type="Proteomes" id="UP000198820"/>
    </source>
</evidence>
<dbReference type="PANTHER" id="PTHR30474:SF2">
    <property type="entry name" value="PEPTIDOGLYCAN GLYCOSYLTRANSFERASE FTSW-RELATED"/>
    <property type="match status" value="1"/>
</dbReference>
<keyword evidence="19" id="KW-1185">Reference proteome</keyword>
<keyword evidence="18" id="KW-0132">Cell division</keyword>
<feature type="region of interest" description="Disordered" evidence="16">
    <location>
        <begin position="373"/>
        <end position="399"/>
    </location>
</feature>
<keyword evidence="5" id="KW-0133">Cell shape</keyword>
<evidence type="ECO:0000256" key="17">
    <source>
        <dbReference type="SAM" id="Phobius"/>
    </source>
</evidence>
<comment type="similarity">
    <text evidence="11">Belongs to the SEDS family. FtsW subfamily.</text>
</comment>
<dbReference type="GO" id="GO:0051301">
    <property type="term" value="P:cell division"/>
    <property type="evidence" value="ECO:0007669"/>
    <property type="project" value="UniProtKB-KW"/>
</dbReference>
<evidence type="ECO:0000256" key="9">
    <source>
        <dbReference type="ARBA" id="ARBA00032370"/>
    </source>
</evidence>
<protein>
    <recommendedName>
        <fullName evidence="12">Probable peptidoglycan glycosyltransferase FtsW</fullName>
        <ecNumber evidence="14">2.4.99.28</ecNumber>
    </recommendedName>
    <alternativeName>
        <fullName evidence="13">Cell division protein FtsW</fullName>
    </alternativeName>
    <alternativeName>
        <fullName evidence="10">Cell wall polymerase</fullName>
    </alternativeName>
    <alternativeName>
        <fullName evidence="9">Peptidoglycan polymerase</fullName>
    </alternativeName>
</protein>
<feature type="compositionally biased region" description="Acidic residues" evidence="16">
    <location>
        <begin position="381"/>
        <end position="391"/>
    </location>
</feature>
<feature type="transmembrane region" description="Helical" evidence="17">
    <location>
        <begin position="310"/>
        <end position="335"/>
    </location>
</feature>
<dbReference type="PANTHER" id="PTHR30474">
    <property type="entry name" value="CELL CYCLE PROTEIN"/>
    <property type="match status" value="1"/>
</dbReference>
<evidence type="ECO:0000256" key="14">
    <source>
        <dbReference type="ARBA" id="ARBA00044770"/>
    </source>
</evidence>
<keyword evidence="7 17" id="KW-1133">Transmembrane helix</keyword>
<keyword evidence="8 17" id="KW-0472">Membrane</keyword>
<dbReference type="EC" id="2.4.99.28" evidence="14"/>
<feature type="transmembrane region" description="Helical" evidence="17">
    <location>
        <begin position="112"/>
        <end position="133"/>
    </location>
</feature>
<sequence>MKNIEGDRAIWAVVAILALFSIVPVFSASSNLAYINGGDGNTFSYVLKHLVHLSLGFALIYFFHRVPYHYFKGISMIMIPFVILLLVITLTQGTTIGGANASRWIFVPYVNLSFQTSSLASVVLLMYVARYLAKYKDKEISFKQSVFFLWIPVFFVTGLILPANLSTAALIFMMVIILAFIGQYPMKFIGYVIGISVAFLLIFGLTAKAFPDLFPNRVDTWISRIENFSEASGEEQYQVEKAKIAIATGGIFGQGAGKSVQRHFLPQSSSDFIYAIIVEEFGLIGGISVLLAYLFLFFRFTIVVVKSSSFYAKLLAIAVGLPIIFQALINMSVAVELIPVTGQTLPLISSGGSSIWMTCVALGVMLSVSKKSNRSEKTNDETEANESEENPLDVLSETV</sequence>
<evidence type="ECO:0000256" key="13">
    <source>
        <dbReference type="ARBA" id="ARBA00041418"/>
    </source>
</evidence>
<feature type="transmembrane region" description="Helical" evidence="17">
    <location>
        <begin position="347"/>
        <end position="368"/>
    </location>
</feature>
<evidence type="ECO:0000256" key="2">
    <source>
        <dbReference type="ARBA" id="ARBA00022676"/>
    </source>
</evidence>
<feature type="transmembrane region" description="Helical" evidence="17">
    <location>
        <begin position="272"/>
        <end position="298"/>
    </location>
</feature>
<evidence type="ECO:0000256" key="11">
    <source>
        <dbReference type="ARBA" id="ARBA00038053"/>
    </source>
</evidence>
<dbReference type="GO" id="GO:0008955">
    <property type="term" value="F:peptidoglycan glycosyltransferase activity"/>
    <property type="evidence" value="ECO:0007669"/>
    <property type="project" value="UniProtKB-EC"/>
</dbReference>
<dbReference type="GO" id="GO:0015648">
    <property type="term" value="F:lipid-linked peptidoglycan transporter activity"/>
    <property type="evidence" value="ECO:0007669"/>
    <property type="project" value="TreeGrafter"/>
</dbReference>
<evidence type="ECO:0000256" key="10">
    <source>
        <dbReference type="ARBA" id="ARBA00033270"/>
    </source>
</evidence>
<comment type="catalytic activity">
    <reaction evidence="15">
        <text>[GlcNAc-(1-&gt;4)-Mur2Ac(oyl-L-Ala-gamma-D-Glu-L-Lys-D-Ala-D-Ala)](n)-di-trans,octa-cis-undecaprenyl diphosphate + beta-D-GlcNAc-(1-&gt;4)-Mur2Ac(oyl-L-Ala-gamma-D-Glu-L-Lys-D-Ala-D-Ala)-di-trans,octa-cis-undecaprenyl diphosphate = [GlcNAc-(1-&gt;4)-Mur2Ac(oyl-L-Ala-gamma-D-Glu-L-Lys-D-Ala-D-Ala)](n+1)-di-trans,octa-cis-undecaprenyl diphosphate + di-trans,octa-cis-undecaprenyl diphosphate + H(+)</text>
        <dbReference type="Rhea" id="RHEA:23708"/>
        <dbReference type="Rhea" id="RHEA-COMP:9602"/>
        <dbReference type="Rhea" id="RHEA-COMP:9603"/>
        <dbReference type="ChEBI" id="CHEBI:15378"/>
        <dbReference type="ChEBI" id="CHEBI:58405"/>
        <dbReference type="ChEBI" id="CHEBI:60033"/>
        <dbReference type="ChEBI" id="CHEBI:78435"/>
        <dbReference type="EC" id="2.4.99.28"/>
    </reaction>
</comment>
<reference evidence="18 19" key="1">
    <citation type="submission" date="2016-10" db="EMBL/GenBank/DDBJ databases">
        <authorList>
            <person name="de Groot N.N."/>
        </authorList>
    </citation>
    <scope>NUCLEOTIDE SEQUENCE [LARGE SCALE GENOMIC DNA]</scope>
    <source>
        <strain evidence="18 19">DSM 23581</strain>
    </source>
</reference>
<evidence type="ECO:0000256" key="4">
    <source>
        <dbReference type="ARBA" id="ARBA00022692"/>
    </source>
</evidence>
<dbReference type="Pfam" id="PF01098">
    <property type="entry name" value="FTSW_RODA_SPOVE"/>
    <property type="match status" value="1"/>
</dbReference>
<dbReference type="GO" id="GO:0032153">
    <property type="term" value="C:cell division site"/>
    <property type="evidence" value="ECO:0007669"/>
    <property type="project" value="TreeGrafter"/>
</dbReference>
<evidence type="ECO:0000313" key="18">
    <source>
        <dbReference type="EMBL" id="SDZ98823.1"/>
    </source>
</evidence>
<dbReference type="STRING" id="908615.SAMN05421540_102365"/>
<evidence type="ECO:0000256" key="12">
    <source>
        <dbReference type="ARBA" id="ARBA00041185"/>
    </source>
</evidence>